<proteinExistence type="predicted"/>
<evidence type="ECO:0000256" key="4">
    <source>
        <dbReference type="ARBA" id="ARBA00023012"/>
    </source>
</evidence>
<dbReference type="EMBL" id="LM995447">
    <property type="protein sequence ID" value="CDZ23870.1"/>
    <property type="molecule type" value="Genomic_DNA"/>
</dbReference>
<dbReference type="Gene3D" id="3.30.565.10">
    <property type="entry name" value="Histidine kinase-like ATPase, C-terminal domain"/>
    <property type="match status" value="1"/>
</dbReference>
<dbReference type="PROSITE" id="PS50109">
    <property type="entry name" value="HIS_KIN"/>
    <property type="match status" value="1"/>
</dbReference>
<dbReference type="InterPro" id="IPR003594">
    <property type="entry name" value="HATPase_dom"/>
</dbReference>
<dbReference type="STRING" id="29343.CCDG5_0741"/>
<organism evidence="6 7">
    <name type="scientific">[Clostridium] cellulosi</name>
    <dbReference type="NCBI Taxonomy" id="29343"/>
    <lineage>
        <taxon>Bacteria</taxon>
        <taxon>Bacillati</taxon>
        <taxon>Bacillota</taxon>
        <taxon>Clostridia</taxon>
        <taxon>Eubacteriales</taxon>
        <taxon>Oscillospiraceae</taxon>
        <taxon>Oscillospiraceae incertae sedis</taxon>
    </lineage>
</organism>
<keyword evidence="3" id="KW-0808">Transferase</keyword>
<evidence type="ECO:0000256" key="3">
    <source>
        <dbReference type="ARBA" id="ARBA00022777"/>
    </source>
</evidence>
<accession>A0A078KRY3</accession>
<comment type="catalytic activity">
    <reaction evidence="1">
        <text>ATP + protein L-histidine = ADP + protein N-phospho-L-histidine.</text>
        <dbReference type="EC" id="2.7.13.3"/>
    </reaction>
</comment>
<dbReference type="KEGG" id="ccel:CCDG5_0741"/>
<dbReference type="AlphaFoldDB" id="A0A078KRY3"/>
<evidence type="ECO:0000313" key="6">
    <source>
        <dbReference type="EMBL" id="CDZ23870.1"/>
    </source>
</evidence>
<gene>
    <name evidence="6" type="ORF">CCDG5_0741</name>
</gene>
<dbReference type="HOGENOM" id="CLU_125323_0_0_9"/>
<keyword evidence="7" id="KW-1185">Reference proteome</keyword>
<sequence length="179" mass="20024">MQEISLNIIDLAQNSIAAKADLIEISVEESHKDDTLTVTIVDNGSGMSQEQLKSVTDPFYTTRTTRKVGLGVPFFKMAAEMSGGSFEISSEPGKGTRICGVFGLSHIDRMPLGDINETISMLIYCNPDIDFVYKRRRDEKSFTLDTRELRKVLQGVALNTNEVILWIKDFLREGEAEIQ</sequence>
<evidence type="ECO:0000313" key="7">
    <source>
        <dbReference type="Proteomes" id="UP000032431"/>
    </source>
</evidence>
<evidence type="ECO:0000256" key="1">
    <source>
        <dbReference type="ARBA" id="ARBA00000085"/>
    </source>
</evidence>
<dbReference type="PANTHER" id="PTHR43065">
    <property type="entry name" value="SENSOR HISTIDINE KINASE"/>
    <property type="match status" value="1"/>
</dbReference>
<dbReference type="SMART" id="SM00387">
    <property type="entry name" value="HATPase_c"/>
    <property type="match status" value="1"/>
</dbReference>
<evidence type="ECO:0000259" key="5">
    <source>
        <dbReference type="PROSITE" id="PS50109"/>
    </source>
</evidence>
<protein>
    <recommendedName>
        <fullName evidence="2">histidine kinase</fullName>
        <ecNumber evidence="2">2.7.13.3</ecNumber>
    </recommendedName>
</protein>
<dbReference type="GO" id="GO:0004673">
    <property type="term" value="F:protein histidine kinase activity"/>
    <property type="evidence" value="ECO:0007669"/>
    <property type="project" value="UniProtKB-EC"/>
</dbReference>
<dbReference type="EC" id="2.7.13.3" evidence="2"/>
<dbReference type="CDD" id="cd00075">
    <property type="entry name" value="HATPase"/>
    <property type="match status" value="1"/>
</dbReference>
<dbReference type="SUPFAM" id="SSF55874">
    <property type="entry name" value="ATPase domain of HSP90 chaperone/DNA topoisomerase II/histidine kinase"/>
    <property type="match status" value="1"/>
</dbReference>
<feature type="domain" description="Histidine kinase" evidence="5">
    <location>
        <begin position="1"/>
        <end position="106"/>
    </location>
</feature>
<dbReference type="Pfam" id="PF02518">
    <property type="entry name" value="HATPase_c"/>
    <property type="match status" value="1"/>
</dbReference>
<dbReference type="InterPro" id="IPR004358">
    <property type="entry name" value="Sig_transdc_His_kin-like_C"/>
</dbReference>
<dbReference type="InterPro" id="IPR005467">
    <property type="entry name" value="His_kinase_dom"/>
</dbReference>
<keyword evidence="3" id="KW-0418">Kinase</keyword>
<name>A0A078KRY3_9FIRM</name>
<dbReference type="Proteomes" id="UP000032431">
    <property type="component" value="Chromosome I"/>
</dbReference>
<reference evidence="7" key="1">
    <citation type="submission" date="2014-07" db="EMBL/GenBank/DDBJ databases">
        <authorList>
            <person name="Wibberg D."/>
        </authorList>
    </citation>
    <scope>NUCLEOTIDE SEQUENCE [LARGE SCALE GENOMIC DNA]</scope>
    <source>
        <strain evidence="7">DG5</strain>
    </source>
</reference>
<keyword evidence="4" id="KW-0902">Two-component regulatory system</keyword>
<dbReference type="GO" id="GO:0000160">
    <property type="term" value="P:phosphorelay signal transduction system"/>
    <property type="evidence" value="ECO:0007669"/>
    <property type="project" value="UniProtKB-KW"/>
</dbReference>
<dbReference type="PATRIC" id="fig|29343.3.peg.775"/>
<evidence type="ECO:0000256" key="2">
    <source>
        <dbReference type="ARBA" id="ARBA00012438"/>
    </source>
</evidence>
<dbReference type="PRINTS" id="PR00344">
    <property type="entry name" value="BCTRLSENSOR"/>
</dbReference>
<dbReference type="OrthoDB" id="9797586at2"/>
<dbReference type="InterPro" id="IPR036890">
    <property type="entry name" value="HATPase_C_sf"/>
</dbReference>